<name>T1DR44_9PORP</name>
<reference evidence="1 2" key="2">
    <citation type="journal article" date="2013" name="Genome Announc.">
        <title>Draft Genome Sequences of Porphyromonas crevioricanis JCM 15906T and Porphyromonas cansulci JCM 13913T Isolated from a Canine Oral Cavity.</title>
        <authorList>
            <person name="Sakamoto M."/>
            <person name="Tanaka N."/>
            <person name="Shiwa Y."/>
            <person name="Yoshikawa H."/>
            <person name="Ohkuma M."/>
        </authorList>
    </citation>
    <scope>NUCLEOTIDE SEQUENCE [LARGE SCALE GENOMIC DNA]</scope>
    <source>
        <strain evidence="1 2">JCM 15906</strain>
    </source>
</reference>
<evidence type="ECO:0000313" key="2">
    <source>
        <dbReference type="Proteomes" id="UP000018031"/>
    </source>
</evidence>
<sequence length="50" mass="5896">MRTQKYTKSLAFPSQDCYMSIKSPFEIDFLPGFEEYGNRKGLRIEEKPAF</sequence>
<protein>
    <submittedName>
        <fullName evidence="1">Uncharacterized protein</fullName>
    </submittedName>
</protein>
<dbReference type="AlphaFoldDB" id="T1DR44"/>
<accession>T1DR44</accession>
<gene>
    <name evidence="1" type="ORF">PORCRE_366</name>
</gene>
<dbReference type="EMBL" id="BAOU01000009">
    <property type="protein sequence ID" value="GAD04674.1"/>
    <property type="molecule type" value="Genomic_DNA"/>
</dbReference>
<organism evidence="1 2">
    <name type="scientific">Porphyromonas crevioricanis JCM 15906</name>
    <dbReference type="NCBI Taxonomy" id="1305617"/>
    <lineage>
        <taxon>Bacteria</taxon>
        <taxon>Pseudomonadati</taxon>
        <taxon>Bacteroidota</taxon>
        <taxon>Bacteroidia</taxon>
        <taxon>Bacteroidales</taxon>
        <taxon>Porphyromonadaceae</taxon>
        <taxon>Porphyromonas</taxon>
    </lineage>
</organism>
<comment type="caution">
    <text evidence="1">The sequence shown here is derived from an EMBL/GenBank/DDBJ whole genome shotgun (WGS) entry which is preliminary data.</text>
</comment>
<proteinExistence type="predicted"/>
<reference evidence="2" key="1">
    <citation type="journal article" date="2013" name="Genome">
        <title>Draft Genome Sequences of Porphyromonas crevioricanis JCM 15906T and Porphyromonas cansulci JCM 13913T Isolated from a Canine Oral Cavity.</title>
        <authorList>
            <person name="Sakamoto M."/>
            <person name="Tanaka N."/>
            <person name="Shiwa Y."/>
            <person name="Yoshikawa H."/>
            <person name="Ohkuma M."/>
        </authorList>
    </citation>
    <scope>NUCLEOTIDE SEQUENCE [LARGE SCALE GENOMIC DNA]</scope>
    <source>
        <strain evidence="2">JCM 15906</strain>
    </source>
</reference>
<evidence type="ECO:0000313" key="1">
    <source>
        <dbReference type="EMBL" id="GAD04674.1"/>
    </source>
</evidence>
<dbReference type="Proteomes" id="UP000018031">
    <property type="component" value="Unassembled WGS sequence"/>
</dbReference>